<dbReference type="AlphaFoldDB" id="A0A499UTU4"/>
<dbReference type="SMART" id="SM00530">
    <property type="entry name" value="HTH_XRE"/>
    <property type="match status" value="1"/>
</dbReference>
<dbReference type="Pfam" id="PF13560">
    <property type="entry name" value="HTH_31"/>
    <property type="match status" value="1"/>
</dbReference>
<dbReference type="Gene3D" id="1.10.260.40">
    <property type="entry name" value="lambda repressor-like DNA-binding domains"/>
    <property type="match status" value="1"/>
</dbReference>
<dbReference type="GO" id="GO:0003677">
    <property type="term" value="F:DNA binding"/>
    <property type="evidence" value="ECO:0007669"/>
    <property type="project" value="InterPro"/>
</dbReference>
<dbReference type="PROSITE" id="PS50943">
    <property type="entry name" value="HTH_CROC1"/>
    <property type="match status" value="1"/>
</dbReference>
<dbReference type="InterPro" id="IPR010982">
    <property type="entry name" value="Lambda_DNA-bd_dom_sf"/>
</dbReference>
<organism evidence="2 3">
    <name type="scientific">Streptomyces antimycoticus</name>
    <dbReference type="NCBI Taxonomy" id="68175"/>
    <lineage>
        <taxon>Bacteria</taxon>
        <taxon>Bacillati</taxon>
        <taxon>Actinomycetota</taxon>
        <taxon>Actinomycetes</taxon>
        <taxon>Kitasatosporales</taxon>
        <taxon>Streptomycetaceae</taxon>
        <taxon>Streptomyces</taxon>
        <taxon>Streptomyces violaceusniger group</taxon>
    </lineage>
</organism>
<dbReference type="SUPFAM" id="SSF47413">
    <property type="entry name" value="lambda repressor-like DNA-binding domains"/>
    <property type="match status" value="1"/>
</dbReference>
<accession>A0A499UTU4</accession>
<proteinExistence type="predicted"/>
<evidence type="ECO:0000259" key="1">
    <source>
        <dbReference type="PROSITE" id="PS50943"/>
    </source>
</evidence>
<feature type="domain" description="HTH cro/C1-type" evidence="1">
    <location>
        <begin position="32"/>
        <end position="86"/>
    </location>
</feature>
<name>A0A499UTU4_9ACTN</name>
<gene>
    <name evidence="2" type="ORF">SSPO_000050</name>
</gene>
<protein>
    <recommendedName>
        <fullName evidence="1">HTH cro/C1-type domain-containing protein</fullName>
    </recommendedName>
</protein>
<dbReference type="InterPro" id="IPR001387">
    <property type="entry name" value="Cro/C1-type_HTH"/>
</dbReference>
<sequence length="288" mass="31941">MSTPHAKGGARGRTEKDITTGNAALHELVQWLRDQRRSAGLNYRQLAERAGLHATTLQRVASGSSVPPRQSVLAYARGCDALAEEALRLWMRARQEHIRSHGRHGRQPALVRDFADLSAAMREQYENAGGPPLRVMEERAGGFGTLPRSSAHRMVNKQAVPHSLDQFRVFLRACEVPEGDWKAWEDAWSRAWGFEKEGEAGLPEVAGCHHGIFGNWGKTSEPPVPRRIDRLSAKRGVNYETLVRRGQARSIRGIAELMEPLFTLEEEKGAPWAPPRSVHGGVACADLI</sequence>
<dbReference type="Proteomes" id="UP000463951">
    <property type="component" value="Chromosome"/>
</dbReference>
<evidence type="ECO:0000313" key="2">
    <source>
        <dbReference type="EMBL" id="BBJ37287.1"/>
    </source>
</evidence>
<reference evidence="2 3" key="1">
    <citation type="journal article" date="2020" name="Int. J. Syst. Evol. Microbiol.">
        <title>Reclassification of Streptomyces castelarensis and Streptomyces sporoclivatus as later heterotypic synonyms of Streptomyces antimycoticus.</title>
        <authorList>
            <person name="Komaki H."/>
            <person name="Tamura T."/>
        </authorList>
    </citation>
    <scope>NUCLEOTIDE SEQUENCE [LARGE SCALE GENOMIC DNA]</scope>
    <source>
        <strain evidence="2 3">NBRC 100767</strain>
    </source>
</reference>
<evidence type="ECO:0000313" key="3">
    <source>
        <dbReference type="Proteomes" id="UP000463951"/>
    </source>
</evidence>
<dbReference type="EMBL" id="AP019620">
    <property type="protein sequence ID" value="BBJ37287.1"/>
    <property type="molecule type" value="Genomic_DNA"/>
</dbReference>